<name>A0ABS2K5Q5_9GAMM</name>
<evidence type="ECO:0000313" key="16">
    <source>
        <dbReference type="Proteomes" id="UP001430149"/>
    </source>
</evidence>
<dbReference type="Pfam" id="PF01336">
    <property type="entry name" value="tRNA_anti-codon"/>
    <property type="match status" value="1"/>
</dbReference>
<keyword evidence="11 13" id="KW-0234">DNA repair</keyword>
<keyword evidence="7 13" id="KW-0548">Nucleotidyltransferase</keyword>
<dbReference type="HAMAP" id="MF_01902">
    <property type="entry name" value="DNApol_error_prone"/>
    <property type="match status" value="1"/>
</dbReference>
<evidence type="ECO:0000313" key="15">
    <source>
        <dbReference type="EMBL" id="MBM7126025.1"/>
    </source>
</evidence>
<sequence>MTDYAELHCLSDFSFQRGASSARELFERATDCGYAALAITDECSLAGIVRAFEASRDTKMPLIVGTEIQLSDGPKLVLLAETKQGYIALCRLITQGRRASTKGNYRLSRSDLVDGAPGTLALWIPEREPDPEQGAWVKHTFGERAWLAVELHRDVDDHARMSELDVLGEHLQLPRVAAGDVHMHVRSRLPLQHTMTAIRHHLGMADAGAVLFRNGERHLRRRSVLQDIYPQDWLAESVRIARRCTFSFSELKYEYPAELVPDGHTPMQWLRQLVAKGVAWRWPNGIRQDIAEKIDTELRLIEKKNYAAYFLTVYDIVHFAQGEGILCQGRGSAANSIVCYTLGVMHADPEKVDLLVERFISEERNEPPDIDIDFEHERREEVIQYIYRKYGRTRAALAATVISYRAKSAVRDVAKALGLPDDQIDKLSRILAWWDGEESLDARLREQGFDPAAPLLRKVLVLTAQLIGMPRHLSQHVGGFVIANAPLHELVPVENAAMPDRTIIQWDKDDLDTMGLLKVDCLALGMLTCLRKCFDLVHEQRGKRWHIATIEHGDRDTYAMIQRADTIGVFQIESRAQMSMLPRLKPVNYYDLVIQIAIVRPGPIQGGMVHPYLRRRNGEDPVEYPSEALRPVLERTKGVPLFQEQVMKLAIVAAGYTPGQADQLRRSMAAWRRHGDMEAHRERITSGMLKNGYSEAFAAQIFEQIKGFGSYGFPESHSASFANLAYVSSWLKCHEPAAYACALLNAQPMGFYSPSQIVQDLQRHGINVRPMDVRHSDWDCTLEMDARSKGGLALRLGLRQLRGCREDVALRISNARKAQPFRDVVDLCARAGLDPRHQDLLADAGVLRGLAGHRHRALWLTSGVETSLPLFGRESPREQDIVLPLPTPLENLTADYAHSGLTLGPHPLKLLRTRLHAARFMDSRRLQKQPRDTQVRTVGLVTQRQRPQTASGVTFITIEDEFGYVNVVVWNHVAQSQRRPYLEARLLAVEGRWEAVDGVSHLIARRLHDVSSMLSELDARSRDFH</sequence>
<dbReference type="CDD" id="cd04485">
    <property type="entry name" value="DnaE_OBF"/>
    <property type="match status" value="1"/>
</dbReference>
<dbReference type="InterPro" id="IPR004805">
    <property type="entry name" value="DnaE2/DnaE/PolC"/>
</dbReference>
<accession>A0ABS2K5Q5</accession>
<proteinExistence type="inferred from homology"/>
<evidence type="ECO:0000256" key="7">
    <source>
        <dbReference type="ARBA" id="ARBA00022695"/>
    </source>
</evidence>
<dbReference type="PANTHER" id="PTHR32294:SF4">
    <property type="entry name" value="ERROR-PRONE DNA POLYMERASE"/>
    <property type="match status" value="1"/>
</dbReference>
<evidence type="ECO:0000256" key="4">
    <source>
        <dbReference type="ARBA" id="ARBA00017273"/>
    </source>
</evidence>
<gene>
    <name evidence="13" type="primary">dnaE2</name>
    <name evidence="15" type="ORF">ISP19_11665</name>
</gene>
<dbReference type="InterPro" id="IPR011708">
    <property type="entry name" value="DNA_pol3_alpha_NTPase_dom"/>
</dbReference>
<dbReference type="InterPro" id="IPR003141">
    <property type="entry name" value="Pol/His_phosphatase_N"/>
</dbReference>
<comment type="catalytic activity">
    <reaction evidence="12 13">
        <text>DNA(n) + a 2'-deoxyribonucleoside 5'-triphosphate = DNA(n+1) + diphosphate</text>
        <dbReference type="Rhea" id="RHEA:22508"/>
        <dbReference type="Rhea" id="RHEA-COMP:17339"/>
        <dbReference type="Rhea" id="RHEA-COMP:17340"/>
        <dbReference type="ChEBI" id="CHEBI:33019"/>
        <dbReference type="ChEBI" id="CHEBI:61560"/>
        <dbReference type="ChEBI" id="CHEBI:173112"/>
        <dbReference type="EC" id="2.7.7.7"/>
    </reaction>
</comment>
<feature type="domain" description="Polymerase/histidinol phosphatase N-terminal" evidence="14">
    <location>
        <begin position="5"/>
        <end position="72"/>
    </location>
</feature>
<evidence type="ECO:0000256" key="5">
    <source>
        <dbReference type="ARBA" id="ARBA00022490"/>
    </source>
</evidence>
<keyword evidence="16" id="KW-1185">Reference proteome</keyword>
<comment type="similarity">
    <text evidence="2 13">Belongs to the DNA polymerase type-C family. DnaE2 subfamily.</text>
</comment>
<keyword evidence="6 13" id="KW-0808">Transferase</keyword>
<dbReference type="InterPro" id="IPR040982">
    <property type="entry name" value="DNA_pol3_finger"/>
</dbReference>
<evidence type="ECO:0000256" key="3">
    <source>
        <dbReference type="ARBA" id="ARBA00012417"/>
    </source>
</evidence>
<dbReference type="Gene3D" id="1.10.150.870">
    <property type="match status" value="1"/>
</dbReference>
<comment type="function">
    <text evidence="13">DNA polymerase involved in damage-induced mutagenesis and translesion synthesis (TLS). It is not the major replicative DNA polymerase.</text>
</comment>
<dbReference type="NCBIfam" id="NF004225">
    <property type="entry name" value="PRK05672.1"/>
    <property type="match status" value="1"/>
</dbReference>
<dbReference type="EMBL" id="JADIKE010000036">
    <property type="protein sequence ID" value="MBM7126025.1"/>
    <property type="molecule type" value="Genomic_DNA"/>
</dbReference>
<dbReference type="Gene3D" id="3.20.20.140">
    <property type="entry name" value="Metal-dependent hydrolases"/>
    <property type="match status" value="1"/>
</dbReference>
<comment type="caution">
    <text evidence="15">The sequence shown here is derived from an EMBL/GenBank/DDBJ whole genome shotgun (WGS) entry which is preliminary data.</text>
</comment>
<dbReference type="SMART" id="SM00481">
    <property type="entry name" value="POLIIIAc"/>
    <property type="match status" value="1"/>
</dbReference>
<organism evidence="15 16">
    <name type="scientific">Dyella flava</name>
    <dbReference type="NCBI Taxonomy" id="1920170"/>
    <lineage>
        <taxon>Bacteria</taxon>
        <taxon>Pseudomonadati</taxon>
        <taxon>Pseudomonadota</taxon>
        <taxon>Gammaproteobacteria</taxon>
        <taxon>Lysobacterales</taxon>
        <taxon>Rhodanobacteraceae</taxon>
        <taxon>Dyella</taxon>
    </lineage>
</organism>
<evidence type="ECO:0000256" key="11">
    <source>
        <dbReference type="ARBA" id="ARBA00023204"/>
    </source>
</evidence>
<dbReference type="SUPFAM" id="SSF89550">
    <property type="entry name" value="PHP domain-like"/>
    <property type="match status" value="1"/>
</dbReference>
<evidence type="ECO:0000256" key="12">
    <source>
        <dbReference type="ARBA" id="ARBA00049244"/>
    </source>
</evidence>
<dbReference type="Pfam" id="PF02811">
    <property type="entry name" value="PHP"/>
    <property type="match status" value="1"/>
</dbReference>
<dbReference type="PANTHER" id="PTHR32294">
    <property type="entry name" value="DNA POLYMERASE III SUBUNIT ALPHA"/>
    <property type="match status" value="1"/>
</dbReference>
<evidence type="ECO:0000256" key="2">
    <source>
        <dbReference type="ARBA" id="ARBA00007391"/>
    </source>
</evidence>
<reference evidence="15" key="1">
    <citation type="submission" date="2020-10" db="EMBL/GenBank/DDBJ databases">
        <title>Phylogeny of dyella-like bacteria.</title>
        <authorList>
            <person name="Fu J."/>
        </authorList>
    </citation>
    <scope>NUCLEOTIDE SEQUENCE</scope>
    <source>
        <strain evidence="15">DHOC52</strain>
    </source>
</reference>
<dbReference type="Pfam" id="PF17657">
    <property type="entry name" value="DNA_pol3_finger"/>
    <property type="match status" value="1"/>
</dbReference>
<comment type="subcellular location">
    <subcellularLocation>
        <location evidence="1 13">Cytoplasm</location>
    </subcellularLocation>
</comment>
<dbReference type="EC" id="2.7.7.7" evidence="3 13"/>
<dbReference type="InterPro" id="IPR016195">
    <property type="entry name" value="Pol/histidinol_Pase-like"/>
</dbReference>
<keyword evidence="10 13" id="KW-0239">DNA-directed DNA polymerase</keyword>
<keyword evidence="5 13" id="KW-0963">Cytoplasm</keyword>
<keyword evidence="9 13" id="KW-0227">DNA damage</keyword>
<evidence type="ECO:0000256" key="1">
    <source>
        <dbReference type="ARBA" id="ARBA00004496"/>
    </source>
</evidence>
<dbReference type="Pfam" id="PF07733">
    <property type="entry name" value="DNA_pol3_alpha"/>
    <property type="match status" value="1"/>
</dbReference>
<dbReference type="Pfam" id="PF14579">
    <property type="entry name" value="HHH_6"/>
    <property type="match status" value="1"/>
</dbReference>
<dbReference type="InterPro" id="IPR004365">
    <property type="entry name" value="NA-bd_OB_tRNA"/>
</dbReference>
<dbReference type="NCBIfam" id="TIGR00594">
    <property type="entry name" value="polc"/>
    <property type="match status" value="1"/>
</dbReference>
<protein>
    <recommendedName>
        <fullName evidence="4 13">Error-prone DNA polymerase</fullName>
        <ecNumber evidence="3 13">2.7.7.7</ecNumber>
    </recommendedName>
</protein>
<evidence type="ECO:0000256" key="6">
    <source>
        <dbReference type="ARBA" id="ARBA00022679"/>
    </source>
</evidence>
<dbReference type="InterPro" id="IPR023073">
    <property type="entry name" value="DnaE2"/>
</dbReference>
<dbReference type="CDD" id="cd07434">
    <property type="entry name" value="PHP_PolIIIA_DnaE2"/>
    <property type="match status" value="1"/>
</dbReference>
<evidence type="ECO:0000259" key="14">
    <source>
        <dbReference type="SMART" id="SM00481"/>
    </source>
</evidence>
<dbReference type="InterPro" id="IPR004013">
    <property type="entry name" value="PHP_dom"/>
</dbReference>
<evidence type="ECO:0000256" key="10">
    <source>
        <dbReference type="ARBA" id="ARBA00022932"/>
    </source>
</evidence>
<evidence type="ECO:0000256" key="13">
    <source>
        <dbReference type="HAMAP-Rule" id="MF_01902"/>
    </source>
</evidence>
<dbReference type="InterPro" id="IPR029460">
    <property type="entry name" value="DNAPol_HHH"/>
</dbReference>
<keyword evidence="8 13" id="KW-0235">DNA replication</keyword>
<dbReference type="Proteomes" id="UP001430149">
    <property type="component" value="Unassembled WGS sequence"/>
</dbReference>
<evidence type="ECO:0000256" key="8">
    <source>
        <dbReference type="ARBA" id="ARBA00022705"/>
    </source>
</evidence>
<evidence type="ECO:0000256" key="9">
    <source>
        <dbReference type="ARBA" id="ARBA00022763"/>
    </source>
</evidence>
<dbReference type="RefSeq" id="WP_204682280.1">
    <property type="nucleotide sequence ID" value="NZ_BSNR01000002.1"/>
</dbReference>